<dbReference type="SUPFAM" id="SSF55785">
    <property type="entry name" value="PYP-like sensor domain (PAS domain)"/>
    <property type="match status" value="1"/>
</dbReference>
<dbReference type="Gene3D" id="3.20.20.450">
    <property type="entry name" value="EAL domain"/>
    <property type="match status" value="1"/>
</dbReference>
<dbReference type="CDD" id="cd01948">
    <property type="entry name" value="EAL"/>
    <property type="match status" value="1"/>
</dbReference>
<dbReference type="PROSITE" id="PS50883">
    <property type="entry name" value="EAL"/>
    <property type="match status" value="1"/>
</dbReference>
<organism evidence="10 11">
    <name type="scientific">Azohydromonas caseinilytica</name>
    <dbReference type="NCBI Taxonomy" id="2728836"/>
    <lineage>
        <taxon>Bacteria</taxon>
        <taxon>Pseudomonadati</taxon>
        <taxon>Pseudomonadota</taxon>
        <taxon>Betaproteobacteria</taxon>
        <taxon>Burkholderiales</taxon>
        <taxon>Sphaerotilaceae</taxon>
        <taxon>Azohydromonas</taxon>
    </lineage>
</organism>
<dbReference type="PANTHER" id="PTHR44757:SF2">
    <property type="entry name" value="BIOFILM ARCHITECTURE MAINTENANCE PROTEIN MBAA"/>
    <property type="match status" value="1"/>
</dbReference>
<dbReference type="CDD" id="cd00130">
    <property type="entry name" value="PAS"/>
    <property type="match status" value="1"/>
</dbReference>
<evidence type="ECO:0000256" key="4">
    <source>
        <dbReference type="ARBA" id="ARBA00023136"/>
    </source>
</evidence>
<dbReference type="InterPro" id="IPR003018">
    <property type="entry name" value="GAF"/>
</dbReference>
<dbReference type="InterPro" id="IPR000700">
    <property type="entry name" value="PAS-assoc_C"/>
</dbReference>
<dbReference type="AlphaFoldDB" id="A0A848F9F9"/>
<dbReference type="InterPro" id="IPR052155">
    <property type="entry name" value="Biofilm_reg_signaling"/>
</dbReference>
<dbReference type="PROSITE" id="PS50839">
    <property type="entry name" value="CHASE"/>
    <property type="match status" value="1"/>
</dbReference>
<dbReference type="InterPro" id="IPR042240">
    <property type="entry name" value="CHASE_sf"/>
</dbReference>
<dbReference type="InterPro" id="IPR029016">
    <property type="entry name" value="GAF-like_dom_sf"/>
</dbReference>
<dbReference type="SMART" id="SM01079">
    <property type="entry name" value="CHASE"/>
    <property type="match status" value="1"/>
</dbReference>
<proteinExistence type="predicted"/>
<dbReference type="InterPro" id="IPR029787">
    <property type="entry name" value="Nucleotide_cyclase"/>
</dbReference>
<dbReference type="PANTHER" id="PTHR44757">
    <property type="entry name" value="DIGUANYLATE CYCLASE DGCP"/>
    <property type="match status" value="1"/>
</dbReference>
<dbReference type="SMART" id="SM00052">
    <property type="entry name" value="EAL"/>
    <property type="match status" value="1"/>
</dbReference>
<dbReference type="Gene3D" id="3.30.70.270">
    <property type="match status" value="1"/>
</dbReference>
<dbReference type="GO" id="GO:0016020">
    <property type="term" value="C:membrane"/>
    <property type="evidence" value="ECO:0007669"/>
    <property type="project" value="UniProtKB-SubCell"/>
</dbReference>
<evidence type="ECO:0000259" key="6">
    <source>
        <dbReference type="PROSITE" id="PS50113"/>
    </source>
</evidence>
<dbReference type="Pfam" id="PF00563">
    <property type="entry name" value="EAL"/>
    <property type="match status" value="1"/>
</dbReference>
<comment type="catalytic activity">
    <reaction evidence="5">
        <text>3',3'-c-di-GMP + H2O = 5'-phosphoguanylyl(3'-&gt;5')guanosine + H(+)</text>
        <dbReference type="Rhea" id="RHEA:24902"/>
        <dbReference type="ChEBI" id="CHEBI:15377"/>
        <dbReference type="ChEBI" id="CHEBI:15378"/>
        <dbReference type="ChEBI" id="CHEBI:58754"/>
        <dbReference type="ChEBI" id="CHEBI:58805"/>
        <dbReference type="EC" id="3.1.4.52"/>
    </reaction>
    <physiologicalReaction direction="left-to-right" evidence="5">
        <dbReference type="Rhea" id="RHEA:24903"/>
    </physiologicalReaction>
</comment>
<feature type="domain" description="EAL" evidence="8">
    <location>
        <begin position="807"/>
        <end position="1061"/>
    </location>
</feature>
<comment type="subcellular location">
    <subcellularLocation>
        <location evidence="1">Membrane</location>
    </subcellularLocation>
</comment>
<evidence type="ECO:0000256" key="2">
    <source>
        <dbReference type="ARBA" id="ARBA00022692"/>
    </source>
</evidence>
<dbReference type="RefSeq" id="WP_169159552.1">
    <property type="nucleotide sequence ID" value="NZ_JABBFW010000003.1"/>
</dbReference>
<dbReference type="Pfam" id="PF03924">
    <property type="entry name" value="CHASE"/>
    <property type="match status" value="1"/>
</dbReference>
<dbReference type="InterPro" id="IPR000160">
    <property type="entry name" value="GGDEF_dom"/>
</dbReference>
<dbReference type="SMART" id="SM00065">
    <property type="entry name" value="GAF"/>
    <property type="match status" value="1"/>
</dbReference>
<keyword evidence="2" id="KW-0812">Transmembrane</keyword>
<dbReference type="Pfam" id="PF00990">
    <property type="entry name" value="GGDEF"/>
    <property type="match status" value="1"/>
</dbReference>
<protein>
    <submittedName>
        <fullName evidence="10">EAL domain-containing protein</fullName>
    </submittedName>
</protein>
<keyword evidence="4" id="KW-0472">Membrane</keyword>
<evidence type="ECO:0000256" key="1">
    <source>
        <dbReference type="ARBA" id="ARBA00004370"/>
    </source>
</evidence>
<sequence>MLLSIAAFAWLRTQAQEALEHRLQAQSREARDAIEMRLRAYADVLHGLSAFFNGSDTVSRADFRRYAHSLDLARRYPGLQLLSFTELVRHEERDAFERAVRQDHSLQPGGYAAFRIHPEIRREAYYVVKYIEPHEGMEPNLGFDLASDGARRAALERARDSGRLSASGRVLPASPTTTTSNFQLRMAVYQAGMPLDSVEQRRQAFLGVVGAGLNMNSFVAATLSPGMRRNLQLRIYDNGPIDGAPLPADPDSLLYDSANPDADAAMPADLRAEHLLEIGGRRWLLQVGPTEIFADDYASNVALPWTVLAAGLGMSLLMFALVHTLSSARGRAIALAQTMTQELRHSEAELAEAQRVARLGSWRFDVDTDEFQASTQAQRLLGAPALERLHPADRALFNQRLREAAADGAGFELELRLLPWSGEADTDAPPGPGEHAEQRWLHAIVRAERDATGRVRQLRGTLMDISERKHGELRLAVEHATTRILADSSDEARALQQLFHIWCETLDWQAAAHWQWDGSALRCTQRWCAPGAEASAVPSDTPGEWVQRAWHQREPAWTARALPDDAGAAAAASTPGALAVPVAFAGTAAGVLEFRRASSVRAPDAGLVALARTLGSQFGQFLQRRRAEQELLHAAHHDPLTGAINRNLFVTQLQHAIERSRRAQARLAVCFVDLDRFKAINDTLGHTAGDQLLRQMAARLRANLRRADLVARHGGDEFVVLAEDVGSPETLEKLARKLVSVLAVPYLVQGHECPVTGSVGVAVYPEDGQDAATLLRHADIAMYRAKEAGKNRYAFYAARMDAQAQRRLALQAALRRAVDRRELTLAYQPKIALADGRVTGVEALARWVHPEWGAISPGEFIPLAEDVGLIAELGRWVLSQALADAAAWHQRGLGPLRVAVNLSVSQFADGELLANVRRALHDSGAPPSLLELELTESMVMRDPEEAARLLQALRALGVQVSIDDFGTGHSSLAYLKRLPLDAVKLDRSFVQDLPDAPKDAAIATGVIALAQQLRLEVVAEGVETQAQRDFLRQAGCDQAQGYFFSRPLPAAALVEWLQAYRREGAGVEREAV</sequence>
<evidence type="ECO:0000256" key="5">
    <source>
        <dbReference type="ARBA" id="ARBA00051114"/>
    </source>
</evidence>
<dbReference type="SUPFAM" id="SSF141868">
    <property type="entry name" value="EAL domain-like"/>
    <property type="match status" value="1"/>
</dbReference>
<dbReference type="InterPro" id="IPR001633">
    <property type="entry name" value="EAL_dom"/>
</dbReference>
<dbReference type="GO" id="GO:0007165">
    <property type="term" value="P:signal transduction"/>
    <property type="evidence" value="ECO:0007669"/>
    <property type="project" value="UniProtKB-ARBA"/>
</dbReference>
<evidence type="ECO:0000313" key="10">
    <source>
        <dbReference type="EMBL" id="NML14651.1"/>
    </source>
</evidence>
<dbReference type="InterPro" id="IPR000014">
    <property type="entry name" value="PAS"/>
</dbReference>
<dbReference type="InterPro" id="IPR043128">
    <property type="entry name" value="Rev_trsase/Diguanyl_cyclase"/>
</dbReference>
<dbReference type="FunFam" id="3.30.70.270:FF:000001">
    <property type="entry name" value="Diguanylate cyclase domain protein"/>
    <property type="match status" value="1"/>
</dbReference>
<comment type="caution">
    <text evidence="10">The sequence shown here is derived from an EMBL/GenBank/DDBJ whole genome shotgun (WGS) entry which is preliminary data.</text>
</comment>
<dbReference type="GO" id="GO:0071732">
    <property type="term" value="P:cellular response to nitric oxide"/>
    <property type="evidence" value="ECO:0007669"/>
    <property type="project" value="UniProtKB-ARBA"/>
</dbReference>
<dbReference type="Gene3D" id="3.30.450.350">
    <property type="entry name" value="CHASE domain"/>
    <property type="match status" value="1"/>
</dbReference>
<dbReference type="Gene3D" id="3.30.450.40">
    <property type="match status" value="1"/>
</dbReference>
<dbReference type="Proteomes" id="UP000574067">
    <property type="component" value="Unassembled WGS sequence"/>
</dbReference>
<evidence type="ECO:0000313" key="11">
    <source>
        <dbReference type="Proteomes" id="UP000574067"/>
    </source>
</evidence>
<keyword evidence="11" id="KW-1185">Reference proteome</keyword>
<dbReference type="InterPro" id="IPR035965">
    <property type="entry name" value="PAS-like_dom_sf"/>
</dbReference>
<reference evidence="10 11" key="1">
    <citation type="submission" date="2020-04" db="EMBL/GenBank/DDBJ databases">
        <title>Azohydromonas sp. isolated from soil.</title>
        <authorList>
            <person name="Dahal R.H."/>
        </authorList>
    </citation>
    <scope>NUCLEOTIDE SEQUENCE [LARGE SCALE GENOMIC DNA]</scope>
    <source>
        <strain evidence="10 11">G-1-1-14</strain>
    </source>
</reference>
<dbReference type="GO" id="GO:0071111">
    <property type="term" value="F:cyclic-guanylate-specific phosphodiesterase activity"/>
    <property type="evidence" value="ECO:0007669"/>
    <property type="project" value="UniProtKB-EC"/>
</dbReference>
<dbReference type="Gene3D" id="2.10.70.100">
    <property type="match status" value="1"/>
</dbReference>
<evidence type="ECO:0000259" key="7">
    <source>
        <dbReference type="PROSITE" id="PS50839"/>
    </source>
</evidence>
<dbReference type="SUPFAM" id="SSF55781">
    <property type="entry name" value="GAF domain-like"/>
    <property type="match status" value="1"/>
</dbReference>
<dbReference type="InterPro" id="IPR006189">
    <property type="entry name" value="CHASE_dom"/>
</dbReference>
<dbReference type="EMBL" id="JABBFW010000003">
    <property type="protein sequence ID" value="NML14651.1"/>
    <property type="molecule type" value="Genomic_DNA"/>
</dbReference>
<name>A0A848F9F9_9BURK</name>
<dbReference type="SMART" id="SM00267">
    <property type="entry name" value="GGDEF"/>
    <property type="match status" value="1"/>
</dbReference>
<feature type="domain" description="GGDEF" evidence="9">
    <location>
        <begin position="665"/>
        <end position="798"/>
    </location>
</feature>
<dbReference type="NCBIfam" id="TIGR00254">
    <property type="entry name" value="GGDEF"/>
    <property type="match status" value="1"/>
</dbReference>
<dbReference type="SUPFAM" id="SSF55073">
    <property type="entry name" value="Nucleotide cyclase"/>
    <property type="match status" value="1"/>
</dbReference>
<evidence type="ECO:0000259" key="9">
    <source>
        <dbReference type="PROSITE" id="PS50887"/>
    </source>
</evidence>
<feature type="domain" description="PAC" evidence="6">
    <location>
        <begin position="411"/>
        <end position="477"/>
    </location>
</feature>
<evidence type="ECO:0000256" key="3">
    <source>
        <dbReference type="ARBA" id="ARBA00022989"/>
    </source>
</evidence>
<dbReference type="FunFam" id="3.20.20.450:FF:000001">
    <property type="entry name" value="Cyclic di-GMP phosphodiesterase yahA"/>
    <property type="match status" value="1"/>
</dbReference>
<dbReference type="Gene3D" id="3.30.450.20">
    <property type="entry name" value="PAS domain"/>
    <property type="match status" value="1"/>
</dbReference>
<gene>
    <name evidence="10" type="ORF">HHL10_06630</name>
</gene>
<dbReference type="CDD" id="cd01949">
    <property type="entry name" value="GGDEF"/>
    <property type="match status" value="1"/>
</dbReference>
<dbReference type="InterPro" id="IPR035919">
    <property type="entry name" value="EAL_sf"/>
</dbReference>
<accession>A0A848F9F9</accession>
<keyword evidence="3" id="KW-1133">Transmembrane helix</keyword>
<evidence type="ECO:0000259" key="8">
    <source>
        <dbReference type="PROSITE" id="PS50883"/>
    </source>
</evidence>
<feature type="domain" description="CHASE" evidence="7">
    <location>
        <begin position="54"/>
        <end position="286"/>
    </location>
</feature>
<dbReference type="PROSITE" id="PS50113">
    <property type="entry name" value="PAC"/>
    <property type="match status" value="1"/>
</dbReference>
<dbReference type="PROSITE" id="PS50887">
    <property type="entry name" value="GGDEF"/>
    <property type="match status" value="1"/>
</dbReference>